<feature type="region of interest" description="Disordered" evidence="1">
    <location>
        <begin position="83"/>
        <end position="118"/>
    </location>
</feature>
<organism evidence="2 3">
    <name type="scientific">Mycena chlorophos</name>
    <name type="common">Agaric fungus</name>
    <name type="synonym">Agaricus chlorophos</name>
    <dbReference type="NCBI Taxonomy" id="658473"/>
    <lineage>
        <taxon>Eukaryota</taxon>
        <taxon>Fungi</taxon>
        <taxon>Dikarya</taxon>
        <taxon>Basidiomycota</taxon>
        <taxon>Agaricomycotina</taxon>
        <taxon>Agaricomycetes</taxon>
        <taxon>Agaricomycetidae</taxon>
        <taxon>Agaricales</taxon>
        <taxon>Marasmiineae</taxon>
        <taxon>Mycenaceae</taxon>
        <taxon>Mycena</taxon>
    </lineage>
</organism>
<accession>A0ABQ0L645</accession>
<gene>
    <name evidence="2" type="ORF">MCHLO_04129</name>
</gene>
<sequence>MNVMPKRYGGLDTALGESQPRLGHSPAHLRQQRSETFSRSLRLDRRAAAARRRGEAGRGGVELRRGRGGDARFKARRIWKAVSTRRMSPGARQRQRAETTHHDAVHSSRTSGLCTTTSSVVAPARRNKGLPTIRPSPPKFTTLPALSSLGYWTASSCSTRGCSKVSSSLFSAGLQMAYLAFTDLGIFGGIQSDAHAMLGGHWKRVVPSLATEKLCGNGLAVGGTKWARSSRVMAGRTGFARSCGLGLDIESNEGRARAGRLTWVLLGNLPSTSLWLLLRGDGRVLGRVGDSGMDLAEADRLVVPSAGHGKAAE</sequence>
<evidence type="ECO:0000313" key="2">
    <source>
        <dbReference type="EMBL" id="GAT46624.1"/>
    </source>
</evidence>
<evidence type="ECO:0000256" key="1">
    <source>
        <dbReference type="SAM" id="MobiDB-lite"/>
    </source>
</evidence>
<reference evidence="2" key="1">
    <citation type="submission" date="2014-09" db="EMBL/GenBank/DDBJ databases">
        <title>Genome sequence of the luminous mushroom Mycena chlorophos for searching fungal bioluminescence genes.</title>
        <authorList>
            <person name="Tanaka Y."/>
            <person name="Kasuga D."/>
            <person name="Oba Y."/>
            <person name="Hase S."/>
            <person name="Sato K."/>
            <person name="Oba Y."/>
            <person name="Sakakibara Y."/>
        </authorList>
    </citation>
    <scope>NUCLEOTIDE SEQUENCE</scope>
</reference>
<protein>
    <submittedName>
        <fullName evidence="2">Uncharacterized protein</fullName>
    </submittedName>
</protein>
<feature type="region of interest" description="Disordered" evidence="1">
    <location>
        <begin position="1"/>
        <end position="68"/>
    </location>
</feature>
<feature type="non-terminal residue" evidence="2">
    <location>
        <position position="313"/>
    </location>
</feature>
<dbReference type="Proteomes" id="UP000815677">
    <property type="component" value="Unassembled WGS sequence"/>
</dbReference>
<name>A0ABQ0L645_MYCCL</name>
<feature type="compositionally biased region" description="Basic and acidic residues" evidence="1">
    <location>
        <begin position="41"/>
        <end position="68"/>
    </location>
</feature>
<proteinExistence type="predicted"/>
<feature type="compositionally biased region" description="Basic and acidic residues" evidence="1">
    <location>
        <begin position="95"/>
        <end position="106"/>
    </location>
</feature>
<dbReference type="EMBL" id="DF842631">
    <property type="protein sequence ID" value="GAT46624.1"/>
    <property type="molecule type" value="Genomic_DNA"/>
</dbReference>
<feature type="compositionally biased region" description="Polar residues" evidence="1">
    <location>
        <begin position="107"/>
        <end position="118"/>
    </location>
</feature>
<keyword evidence="3" id="KW-1185">Reference proteome</keyword>
<evidence type="ECO:0000313" key="3">
    <source>
        <dbReference type="Proteomes" id="UP000815677"/>
    </source>
</evidence>